<evidence type="ECO:0000313" key="1">
    <source>
        <dbReference type="EMBL" id="TGJ88126.1"/>
    </source>
</evidence>
<dbReference type="EMBL" id="SKBN01000006">
    <property type="protein sequence ID" value="TGJ88126.1"/>
    <property type="molecule type" value="Genomic_DNA"/>
</dbReference>
<sequence length="228" mass="25671">MATTADTNADAASLPRPDLPVRGNHLRGLSDEAAHCSNLPAIRSDITTIECLQGLRQDIQSMRQDMQAIRQDLYRESSAGLREEMQKMLQDVQKTLKTNNLNMEARKMNGTTPGTLGAVRFLRPLINIHTHRIIESFPFTLQELDKLPEARIDILLRELGEEPRGKKWDKINNFRALIGVERKKERSSPFSQVGPKAALQFLSLKRGQAFRLIGARCKFCGAGHKLSK</sequence>
<keyword evidence="2" id="KW-1185">Reference proteome</keyword>
<dbReference type="OrthoDB" id="5413892at2759"/>
<comment type="caution">
    <text evidence="1">The sequence shown here is derived from an EMBL/GenBank/DDBJ whole genome shotgun (WGS) entry which is preliminary data.</text>
</comment>
<protein>
    <submittedName>
        <fullName evidence="1">Uncharacterized protein</fullName>
    </submittedName>
</protein>
<organism evidence="1 2">
    <name type="scientific">Xylaria hypoxylon</name>
    <dbReference type="NCBI Taxonomy" id="37992"/>
    <lineage>
        <taxon>Eukaryota</taxon>
        <taxon>Fungi</taxon>
        <taxon>Dikarya</taxon>
        <taxon>Ascomycota</taxon>
        <taxon>Pezizomycotina</taxon>
        <taxon>Sordariomycetes</taxon>
        <taxon>Xylariomycetidae</taxon>
        <taxon>Xylariales</taxon>
        <taxon>Xylariaceae</taxon>
        <taxon>Xylaria</taxon>
    </lineage>
</organism>
<gene>
    <name evidence="1" type="ORF">E0Z10_g632</name>
</gene>
<proteinExistence type="predicted"/>
<accession>A0A4Z0ZEK4</accession>
<evidence type="ECO:0000313" key="2">
    <source>
        <dbReference type="Proteomes" id="UP000297716"/>
    </source>
</evidence>
<name>A0A4Z0ZEK4_9PEZI</name>
<dbReference type="AlphaFoldDB" id="A0A4Z0ZEK4"/>
<reference evidence="1 2" key="1">
    <citation type="submission" date="2019-03" db="EMBL/GenBank/DDBJ databases">
        <title>Draft genome sequence of Xylaria hypoxylon DSM 108379, a ubiquitous saprotrophic-parasitic fungi on hardwood.</title>
        <authorList>
            <person name="Buettner E."/>
            <person name="Leonhardt S."/>
            <person name="Gebauer A.M."/>
            <person name="Liers C."/>
            <person name="Hofrichter M."/>
            <person name="Kellner H."/>
        </authorList>
    </citation>
    <scope>NUCLEOTIDE SEQUENCE [LARGE SCALE GENOMIC DNA]</scope>
    <source>
        <strain evidence="1 2">DSM 108379</strain>
    </source>
</reference>
<dbReference type="Proteomes" id="UP000297716">
    <property type="component" value="Unassembled WGS sequence"/>
</dbReference>